<dbReference type="InterPro" id="IPR036291">
    <property type="entry name" value="NAD(P)-bd_dom_sf"/>
</dbReference>
<dbReference type="Pfam" id="PF00106">
    <property type="entry name" value="adh_short"/>
    <property type="match status" value="1"/>
</dbReference>
<organism evidence="6 8">
    <name type="scientific">Rhodococcus aetherivorans</name>
    <dbReference type="NCBI Taxonomy" id="191292"/>
    <lineage>
        <taxon>Bacteria</taxon>
        <taxon>Bacillati</taxon>
        <taxon>Actinomycetota</taxon>
        <taxon>Actinomycetes</taxon>
        <taxon>Mycobacteriales</taxon>
        <taxon>Nocardiaceae</taxon>
        <taxon>Rhodococcus</taxon>
    </lineage>
</organism>
<dbReference type="EC" id="1.-.-.-" evidence="5"/>
<dbReference type="GO" id="GO:0016491">
    <property type="term" value="F:oxidoreductase activity"/>
    <property type="evidence" value="ECO:0007669"/>
    <property type="project" value="UniProtKB-KW"/>
</dbReference>
<reference evidence="5 7" key="1">
    <citation type="journal article" date="2018" name="Biodegradation">
        <title>1,4-Dioxane degradation characteristics of Rhodococcus aetherivorans JCM 14343.</title>
        <authorList>
            <person name="Inoue D."/>
            <person name="Tsunoda T."/>
            <person name="Yamamoto N."/>
            <person name="Ike M."/>
            <person name="Sei K."/>
        </authorList>
    </citation>
    <scope>NUCLEOTIDE SEQUENCE [LARGE SCALE GENOMIC DNA]</scope>
    <source>
        <strain evidence="5 7">JCM 14343</strain>
    </source>
</reference>
<dbReference type="Proteomes" id="UP001163947">
    <property type="component" value="Chromosome"/>
</dbReference>
<name>A0A059MHF8_9NOCA</name>
<evidence type="ECO:0000256" key="2">
    <source>
        <dbReference type="ARBA" id="ARBA00023002"/>
    </source>
</evidence>
<evidence type="ECO:0000256" key="3">
    <source>
        <dbReference type="RuleBase" id="RU000363"/>
    </source>
</evidence>
<proteinExistence type="inferred from homology"/>
<dbReference type="SUPFAM" id="SSF51735">
    <property type="entry name" value="NAD(P)-binding Rossmann-fold domains"/>
    <property type="match status" value="1"/>
</dbReference>
<keyword evidence="2 5" id="KW-0560">Oxidoreductase</keyword>
<dbReference type="EMBL" id="BLAH01000076">
    <property type="protein sequence ID" value="GES36988.1"/>
    <property type="molecule type" value="Genomic_DNA"/>
</dbReference>
<evidence type="ECO:0000259" key="4">
    <source>
        <dbReference type="SMART" id="SM00822"/>
    </source>
</evidence>
<dbReference type="InterPro" id="IPR057326">
    <property type="entry name" value="KR_dom"/>
</dbReference>
<dbReference type="PRINTS" id="PR00080">
    <property type="entry name" value="SDRFAMILY"/>
</dbReference>
<dbReference type="PROSITE" id="PS00061">
    <property type="entry name" value="ADH_SHORT"/>
    <property type="match status" value="1"/>
</dbReference>
<reference evidence="5" key="2">
    <citation type="submission" date="2019-10" db="EMBL/GenBank/DDBJ databases">
        <title>Draft genome sequence of Rhodococcus aetherivorans JCM 14343.</title>
        <authorList>
            <person name="Inoue D."/>
            <person name="Nakazawa M."/>
            <person name="Yamamoto N."/>
            <person name="Sei K."/>
            <person name="Ike M."/>
        </authorList>
    </citation>
    <scope>NUCLEOTIDE SEQUENCE</scope>
    <source>
        <strain evidence="5">JCM 14343</strain>
    </source>
</reference>
<gene>
    <name evidence="6" type="ORF">OCS65_06095</name>
    <name evidence="5" type="ORF">RAJCM14343_2242</name>
</gene>
<dbReference type="Gene3D" id="3.40.50.720">
    <property type="entry name" value="NAD(P)-binding Rossmann-like Domain"/>
    <property type="match status" value="1"/>
</dbReference>
<dbReference type="SMART" id="SM00822">
    <property type="entry name" value="PKS_KR"/>
    <property type="match status" value="1"/>
</dbReference>
<dbReference type="InterPro" id="IPR002347">
    <property type="entry name" value="SDR_fam"/>
</dbReference>
<evidence type="ECO:0000256" key="1">
    <source>
        <dbReference type="ARBA" id="ARBA00006484"/>
    </source>
</evidence>
<dbReference type="InterPro" id="IPR020904">
    <property type="entry name" value="Sc_DH/Rdtase_CS"/>
</dbReference>
<dbReference type="GeneID" id="83619970"/>
<evidence type="ECO:0000313" key="8">
    <source>
        <dbReference type="Proteomes" id="UP001163947"/>
    </source>
</evidence>
<keyword evidence="7" id="KW-1185">Reference proteome</keyword>
<feature type="domain" description="Ketoreductase" evidence="4">
    <location>
        <begin position="10"/>
        <end position="223"/>
    </location>
</feature>
<dbReference type="AlphaFoldDB" id="A0A059MHF8"/>
<dbReference type="PANTHER" id="PTHR45024">
    <property type="entry name" value="DEHYDROGENASES, SHORT CHAIN"/>
    <property type="match status" value="1"/>
</dbReference>
<dbReference type="RefSeq" id="WP_006944199.1">
    <property type="nucleotide sequence ID" value="NZ_BAAAYP010000020.1"/>
</dbReference>
<evidence type="ECO:0000313" key="6">
    <source>
        <dbReference type="EMBL" id="UYF95331.1"/>
    </source>
</evidence>
<dbReference type="EMBL" id="CP106982">
    <property type="protein sequence ID" value="UYF95331.1"/>
    <property type="molecule type" value="Genomic_DNA"/>
</dbReference>
<dbReference type="InterPro" id="IPR051687">
    <property type="entry name" value="Peroxisomal_Beta-Oxidation"/>
</dbReference>
<sequence length="312" mass="32316">MTQNLTLDGRAAVVTGAGAGLGRAEALALADAGAAVVVNDMGAAAHDVVDEIRAVGGRAVAVTGDVSDWALGEELVRTAVTEFGSMDILVNNAGILRDKMIFNLSESDWDDVIRVHLKGHAATSRAAAVHWRQASKDANGPVYGRVINTSSEAFLFGSAGQPNYSAAKAGITALTLSTAQGLSRYGVRANAICPRARTAMTADAFGENNTGASGLDPLAPERVATLVRYLASPASDEVNGQVFVVYGKMVALMEAPKVEHRFDAAGSAFTVEELGGQLSSYFSGRGPYETYSAYSVAELEKVALATGETVGA</sequence>
<reference evidence="6" key="3">
    <citation type="submission" date="2022-09" db="EMBL/GenBank/DDBJ databases">
        <title>The genome sequence of Rhodococcus aetherivorans N1.</title>
        <authorList>
            <person name="Jiang W."/>
        </authorList>
    </citation>
    <scope>NUCLEOTIDE SEQUENCE</scope>
    <source>
        <strain evidence="6">N1</strain>
    </source>
</reference>
<dbReference type="PANTHER" id="PTHR45024:SF2">
    <property type="entry name" value="SCP2 DOMAIN-CONTAINING PROTEIN"/>
    <property type="match status" value="1"/>
</dbReference>
<evidence type="ECO:0000313" key="7">
    <source>
        <dbReference type="Proteomes" id="UP000325466"/>
    </source>
</evidence>
<dbReference type="Proteomes" id="UP000325466">
    <property type="component" value="Unassembled WGS sequence"/>
</dbReference>
<comment type="similarity">
    <text evidence="1 3">Belongs to the short-chain dehydrogenases/reductases (SDR) family.</text>
</comment>
<dbReference type="NCBIfam" id="NF005862">
    <property type="entry name" value="PRK07792.1"/>
    <property type="match status" value="1"/>
</dbReference>
<evidence type="ECO:0000313" key="5">
    <source>
        <dbReference type="EMBL" id="GES36988.1"/>
    </source>
</evidence>
<accession>A0A059MHF8</accession>
<dbReference type="PRINTS" id="PR00081">
    <property type="entry name" value="GDHRDH"/>
</dbReference>
<accession>N1MAC3</accession>
<protein>
    <submittedName>
        <fullName evidence="6">3-oxoacyl-ACP reductase</fullName>
    </submittedName>
    <submittedName>
        <fullName evidence="5">Probable short-chain type dehydrogenase</fullName>
        <ecNumber evidence="5">1.-.-.-</ecNumber>
    </submittedName>
</protein>